<dbReference type="GO" id="GO:0008270">
    <property type="term" value="F:zinc ion binding"/>
    <property type="evidence" value="ECO:0007669"/>
    <property type="project" value="UniProtKB-KW"/>
</dbReference>
<name>A0A7R8ZTL8_9CRUS</name>
<comment type="catalytic activity">
    <reaction evidence="1">
        <text>S-ubiquitinyl-[E2 ubiquitin-conjugating enzyme]-L-cysteine + [acceptor protein]-L-lysine = [E2 ubiquitin-conjugating enzyme]-L-cysteine + N(6)-ubiquitinyl-[acceptor protein]-L-lysine.</text>
        <dbReference type="EC" id="2.3.2.27"/>
    </reaction>
</comment>
<evidence type="ECO:0000256" key="16">
    <source>
        <dbReference type="ARBA" id="ARBA00023136"/>
    </source>
</evidence>
<keyword evidence="8" id="KW-0808">Transferase</keyword>
<keyword evidence="13" id="KW-0862">Zinc</keyword>
<evidence type="ECO:0000256" key="15">
    <source>
        <dbReference type="ARBA" id="ARBA00022989"/>
    </source>
</evidence>
<comment type="similarity">
    <text evidence="4">Belongs to the pex2/pex10/pex12 family.</text>
</comment>
<dbReference type="InterPro" id="IPR013083">
    <property type="entry name" value="Znf_RING/FYVE/PHD"/>
</dbReference>
<dbReference type="Pfam" id="PF04757">
    <property type="entry name" value="Pex2_Pex12"/>
    <property type="match status" value="1"/>
</dbReference>
<evidence type="ECO:0000259" key="18">
    <source>
        <dbReference type="PROSITE" id="PS50089"/>
    </source>
</evidence>
<evidence type="ECO:0000256" key="8">
    <source>
        <dbReference type="ARBA" id="ARBA00022679"/>
    </source>
</evidence>
<dbReference type="Gene3D" id="3.30.40.10">
    <property type="entry name" value="Zinc/RING finger domain, C3HC4 (zinc finger)"/>
    <property type="match status" value="1"/>
</dbReference>
<dbReference type="SUPFAM" id="SSF57850">
    <property type="entry name" value="RING/U-box"/>
    <property type="match status" value="1"/>
</dbReference>
<evidence type="ECO:0000256" key="6">
    <source>
        <dbReference type="ARBA" id="ARBA00022448"/>
    </source>
</evidence>
<accession>A0A7R8ZTL8</accession>
<sequence length="275" mass="31087">MLNPHVVEVLRGTQRDNDFVSDLADDVRTLLRKTFGVQIFIKWNPYIDDCARVLYYSLTTLSDVQTLGEEYGGLLLLDSRNDDRLPARKGLMWMVFLETFGSYLMLRCLKASFSCADAAEVLLRLRRLHTACFFMGSPYPTFSKRVLGIQYILVRHWIGAQPSVTTWFRLLGVFLLLRSLRPPRTRQEASPDDTSSPSPFSPCPICQGDWKSPSALPCGHVFCWSCVHKHLAESPSDGCPLCRFPAIPSRVVALVNVRNGSLQRDKKVLISNKCS</sequence>
<dbReference type="GO" id="GO:0061630">
    <property type="term" value="F:ubiquitin protein ligase activity"/>
    <property type="evidence" value="ECO:0007669"/>
    <property type="project" value="UniProtKB-EC"/>
</dbReference>
<dbReference type="OrthoDB" id="6270329at2759"/>
<dbReference type="GO" id="GO:0016558">
    <property type="term" value="P:protein import into peroxisome matrix"/>
    <property type="evidence" value="ECO:0007669"/>
    <property type="project" value="InterPro"/>
</dbReference>
<gene>
    <name evidence="19" type="ORF">CTOB1V02_LOCUS9138</name>
</gene>
<dbReference type="PANTHER" id="PTHR23350">
    <property type="entry name" value="PEROXISOME ASSEMBLY PROTEIN 10"/>
    <property type="match status" value="1"/>
</dbReference>
<evidence type="ECO:0000256" key="3">
    <source>
        <dbReference type="ARBA" id="ARBA00004906"/>
    </source>
</evidence>
<evidence type="ECO:0000256" key="1">
    <source>
        <dbReference type="ARBA" id="ARBA00000900"/>
    </source>
</evidence>
<keyword evidence="6" id="KW-0813">Transport</keyword>
<evidence type="ECO:0000256" key="7">
    <source>
        <dbReference type="ARBA" id="ARBA00022593"/>
    </source>
</evidence>
<protein>
    <recommendedName>
        <fullName evidence="5">RING-type E3 ubiquitin transferase</fullName>
        <ecNumber evidence="5">2.3.2.27</ecNumber>
    </recommendedName>
</protein>
<keyword evidence="12" id="KW-0833">Ubl conjugation pathway</keyword>
<comment type="pathway">
    <text evidence="3">Protein modification; protein ubiquitination.</text>
</comment>
<keyword evidence="10" id="KW-0479">Metal-binding</keyword>
<evidence type="ECO:0000256" key="9">
    <source>
        <dbReference type="ARBA" id="ARBA00022692"/>
    </source>
</evidence>
<dbReference type="InterPro" id="IPR025654">
    <property type="entry name" value="PEX2/10"/>
</dbReference>
<dbReference type="EC" id="2.3.2.27" evidence="5"/>
<keyword evidence="15" id="KW-1133">Transmembrane helix</keyword>
<evidence type="ECO:0000256" key="17">
    <source>
        <dbReference type="ARBA" id="ARBA00023140"/>
    </source>
</evidence>
<keyword evidence="9" id="KW-0812">Transmembrane</keyword>
<dbReference type="GO" id="GO:0005778">
    <property type="term" value="C:peroxisomal membrane"/>
    <property type="evidence" value="ECO:0007669"/>
    <property type="project" value="UniProtKB-SubCell"/>
</dbReference>
<dbReference type="AlphaFoldDB" id="A0A7R8ZTL8"/>
<dbReference type="InterPro" id="IPR017907">
    <property type="entry name" value="Znf_RING_CS"/>
</dbReference>
<proteinExistence type="inferred from homology"/>
<dbReference type="Pfam" id="PF13639">
    <property type="entry name" value="zf-RING_2"/>
    <property type="match status" value="1"/>
</dbReference>
<keyword evidence="17" id="KW-0576">Peroxisome</keyword>
<dbReference type="PROSITE" id="PS00518">
    <property type="entry name" value="ZF_RING_1"/>
    <property type="match status" value="1"/>
</dbReference>
<evidence type="ECO:0000313" key="19">
    <source>
        <dbReference type="EMBL" id="CAD7231289.1"/>
    </source>
</evidence>
<evidence type="ECO:0000256" key="2">
    <source>
        <dbReference type="ARBA" id="ARBA00004585"/>
    </source>
</evidence>
<dbReference type="EMBL" id="OB663358">
    <property type="protein sequence ID" value="CAD7231289.1"/>
    <property type="molecule type" value="Genomic_DNA"/>
</dbReference>
<keyword evidence="14" id="KW-0653">Protein transport</keyword>
<evidence type="ECO:0000256" key="4">
    <source>
        <dbReference type="ARBA" id="ARBA00008704"/>
    </source>
</evidence>
<dbReference type="PROSITE" id="PS50089">
    <property type="entry name" value="ZF_RING_2"/>
    <property type="match status" value="1"/>
</dbReference>
<dbReference type="PANTHER" id="PTHR23350:SF0">
    <property type="entry name" value="PEROXISOME BIOGENESIS FACTOR 10"/>
    <property type="match status" value="1"/>
</dbReference>
<evidence type="ECO:0000256" key="13">
    <source>
        <dbReference type="ARBA" id="ARBA00022833"/>
    </source>
</evidence>
<dbReference type="SMART" id="SM00184">
    <property type="entry name" value="RING"/>
    <property type="match status" value="1"/>
</dbReference>
<evidence type="ECO:0000256" key="10">
    <source>
        <dbReference type="ARBA" id="ARBA00022723"/>
    </source>
</evidence>
<keyword evidence="11" id="KW-0863">Zinc-finger</keyword>
<evidence type="ECO:0000256" key="5">
    <source>
        <dbReference type="ARBA" id="ARBA00012483"/>
    </source>
</evidence>
<evidence type="ECO:0000256" key="11">
    <source>
        <dbReference type="ARBA" id="ARBA00022771"/>
    </source>
</evidence>
<evidence type="ECO:0000256" key="12">
    <source>
        <dbReference type="ARBA" id="ARBA00022786"/>
    </source>
</evidence>
<organism evidence="19">
    <name type="scientific">Cyprideis torosa</name>
    <dbReference type="NCBI Taxonomy" id="163714"/>
    <lineage>
        <taxon>Eukaryota</taxon>
        <taxon>Metazoa</taxon>
        <taxon>Ecdysozoa</taxon>
        <taxon>Arthropoda</taxon>
        <taxon>Crustacea</taxon>
        <taxon>Oligostraca</taxon>
        <taxon>Ostracoda</taxon>
        <taxon>Podocopa</taxon>
        <taxon>Podocopida</taxon>
        <taxon>Cytherocopina</taxon>
        <taxon>Cytheroidea</taxon>
        <taxon>Cytherideidae</taxon>
        <taxon>Cyprideis</taxon>
    </lineage>
</organism>
<evidence type="ECO:0000256" key="14">
    <source>
        <dbReference type="ARBA" id="ARBA00022927"/>
    </source>
</evidence>
<feature type="domain" description="RING-type" evidence="18">
    <location>
        <begin position="203"/>
        <end position="243"/>
    </location>
</feature>
<reference evidence="19" key="1">
    <citation type="submission" date="2020-11" db="EMBL/GenBank/DDBJ databases">
        <authorList>
            <person name="Tran Van P."/>
        </authorList>
    </citation>
    <scope>NUCLEOTIDE SEQUENCE</scope>
</reference>
<comment type="subcellular location">
    <subcellularLocation>
        <location evidence="2">Peroxisome membrane</location>
        <topology evidence="2">Multi-pass membrane protein</topology>
    </subcellularLocation>
</comment>
<dbReference type="InterPro" id="IPR006845">
    <property type="entry name" value="Pex_N"/>
</dbReference>
<keyword evidence="16" id="KW-0472">Membrane</keyword>
<dbReference type="InterPro" id="IPR001841">
    <property type="entry name" value="Znf_RING"/>
</dbReference>
<keyword evidence="7" id="KW-0962">Peroxisome biogenesis</keyword>